<organism evidence="3 4">
    <name type="scientific">Urochloa decumbens</name>
    <dbReference type="NCBI Taxonomy" id="240449"/>
    <lineage>
        <taxon>Eukaryota</taxon>
        <taxon>Viridiplantae</taxon>
        <taxon>Streptophyta</taxon>
        <taxon>Embryophyta</taxon>
        <taxon>Tracheophyta</taxon>
        <taxon>Spermatophyta</taxon>
        <taxon>Magnoliopsida</taxon>
        <taxon>Liliopsida</taxon>
        <taxon>Poales</taxon>
        <taxon>Poaceae</taxon>
        <taxon>PACMAD clade</taxon>
        <taxon>Panicoideae</taxon>
        <taxon>Panicodae</taxon>
        <taxon>Paniceae</taxon>
        <taxon>Melinidinae</taxon>
        <taxon>Urochloa</taxon>
    </lineage>
</organism>
<evidence type="ECO:0000259" key="2">
    <source>
        <dbReference type="Pfam" id="PF07762"/>
    </source>
</evidence>
<feature type="compositionally biased region" description="Low complexity" evidence="1">
    <location>
        <begin position="21"/>
        <end position="33"/>
    </location>
</feature>
<dbReference type="PANTHER" id="PTHR33074:SF79">
    <property type="entry name" value="EXPRESSED PROTEIN"/>
    <property type="match status" value="1"/>
</dbReference>
<keyword evidence="4" id="KW-1185">Reference proteome</keyword>
<dbReference type="PANTHER" id="PTHR33074">
    <property type="entry name" value="EXPRESSED PROTEIN-RELATED"/>
    <property type="match status" value="1"/>
</dbReference>
<dbReference type="EMBL" id="OZ075133">
    <property type="protein sequence ID" value="CAL4985842.1"/>
    <property type="molecule type" value="Genomic_DNA"/>
</dbReference>
<accession>A0ABC9ATR4</accession>
<name>A0ABC9ATR4_9POAL</name>
<gene>
    <name evidence="3" type="ORF">URODEC1_LOCUS58130</name>
</gene>
<dbReference type="AlphaFoldDB" id="A0ABC9ATR4"/>
<feature type="domain" description="DUF1618" evidence="2">
    <location>
        <begin position="289"/>
        <end position="417"/>
    </location>
</feature>
<dbReference type="Pfam" id="PF07762">
    <property type="entry name" value="DUF1618"/>
    <property type="match status" value="1"/>
</dbReference>
<dbReference type="Proteomes" id="UP001497457">
    <property type="component" value="Chromosome 23rd"/>
</dbReference>
<reference evidence="3" key="1">
    <citation type="submission" date="2024-10" db="EMBL/GenBank/DDBJ databases">
        <authorList>
            <person name="Ryan C."/>
        </authorList>
    </citation>
    <scope>NUCLEOTIDE SEQUENCE [LARGE SCALE GENOMIC DNA]</scope>
</reference>
<evidence type="ECO:0000256" key="1">
    <source>
        <dbReference type="SAM" id="MobiDB-lite"/>
    </source>
</evidence>
<evidence type="ECO:0000313" key="3">
    <source>
        <dbReference type="EMBL" id="CAL4985842.1"/>
    </source>
</evidence>
<dbReference type="CDD" id="cd22249">
    <property type="entry name" value="UDM1_RNF168_RNF169-like"/>
    <property type="match status" value="1"/>
</dbReference>
<dbReference type="InterPro" id="IPR011676">
    <property type="entry name" value="DUF1618"/>
</dbReference>
<feature type="region of interest" description="Disordered" evidence="1">
    <location>
        <begin position="1"/>
        <end position="48"/>
    </location>
</feature>
<evidence type="ECO:0000313" key="4">
    <source>
        <dbReference type="Proteomes" id="UP001497457"/>
    </source>
</evidence>
<feature type="compositionally biased region" description="Basic residues" evidence="1">
    <location>
        <begin position="1"/>
        <end position="20"/>
    </location>
</feature>
<protein>
    <recommendedName>
        <fullName evidence="2">DUF1618 domain-containing protein</fullName>
    </recommendedName>
</protein>
<feature type="region of interest" description="Disordered" evidence="1">
    <location>
        <begin position="490"/>
        <end position="526"/>
    </location>
</feature>
<sequence>MAQGRRGRRKRFNGHGKRTKPTPSSTPELTEPSASPPPRAPAWMMEPPPPAADDGSWLILDRFVHLSRRRRLGVVGGDATASSLAVDCAGRQIRASLRIADPPAVSRLYLHRPDTPQIDGLISDPAAIAAHRNSILFRMSVPFEDPTWWLDTTSFPVEYLVYSCSSSSASSPPPPPPSLTALPPCLDGGETDPLLDELLQPYRCQQQRIMFNEDMGILCHGDNGEEFTVADLTYRYRQEVDLCLLHHPPPDGIPWRWSVNRLQIPPEMNINLRLWRTDVVVPIGRSLCWVDYYQGMLLIDVVEDHQQLHYIGLPAQALKSHRPYIDPGAPDPFRRICVTDAGIIKLVCIFIEHPPPTDFTIITWTLVDINKGAWIKDVDAIMGADEFFGLCDSAKSCLPWVRPSFPVVSLVDPDVICFLLKEKDHNISWMVEVNMRNKVLLSSALYIKEEEEEGPPSEKDRRNTFFGHSFIPTKFASYLSNDAITSRKLSERMQKDKEEETLQKDKEERAMQRAKERRAMQKAKEERAMQKLISQIEGVRY</sequence>
<proteinExistence type="predicted"/>
<feature type="compositionally biased region" description="Pro residues" evidence="1">
    <location>
        <begin position="34"/>
        <end position="48"/>
    </location>
</feature>